<reference evidence="4 5" key="1">
    <citation type="submission" date="2024-03" db="EMBL/GenBank/DDBJ databases">
        <title>The Acrasis kona genome and developmental transcriptomes reveal deep origins of eukaryotic multicellular pathways.</title>
        <authorList>
            <person name="Sheikh S."/>
            <person name="Fu C.-J."/>
            <person name="Brown M.W."/>
            <person name="Baldauf S.L."/>
        </authorList>
    </citation>
    <scope>NUCLEOTIDE SEQUENCE [LARGE SCALE GENOMIC DNA]</scope>
    <source>
        <strain evidence="4 5">ATCC MYA-3509</strain>
    </source>
</reference>
<evidence type="ECO:0000259" key="3">
    <source>
        <dbReference type="PROSITE" id="PS50925"/>
    </source>
</evidence>
<evidence type="ECO:0000313" key="5">
    <source>
        <dbReference type="Proteomes" id="UP001431209"/>
    </source>
</evidence>
<dbReference type="PROSITE" id="PS50848">
    <property type="entry name" value="START"/>
    <property type="match status" value="1"/>
</dbReference>
<dbReference type="SUPFAM" id="SSF48097">
    <property type="entry name" value="Regulator of G-protein signaling, RGS"/>
    <property type="match status" value="1"/>
</dbReference>
<dbReference type="SMART" id="SM01034">
    <property type="entry name" value="BLUF"/>
    <property type="match status" value="1"/>
</dbReference>
<dbReference type="Gene3D" id="1.10.167.10">
    <property type="entry name" value="Regulator of G-protein Signalling 4, domain 2"/>
    <property type="match status" value="1"/>
</dbReference>
<dbReference type="AlphaFoldDB" id="A0AAW2ZN86"/>
<protein>
    <recommendedName>
        <fullName evidence="6">BLUF domain-containing protein</fullName>
    </recommendedName>
</protein>
<dbReference type="InterPro" id="IPR002913">
    <property type="entry name" value="START_lipid-bd_dom"/>
</dbReference>
<sequence length="585" mass="68278">MIKRLVHPTFNHSFFDYDYFINDANLKSLFKIYLDLDLRSPEMFDFIEDVEQCKLNKIPHDRIIRDYLHPDSPKRINTSKQMKEEAISTLNFAPIYDEIRSKLRLDVFVKFCESFMFMKYVVTSPHEVRKMLQKSLKNTIKLVMTVDTFYQPSITEEDVSAIKVICSGGMYAWKDFSINPEASFGTFRMRDKVELKLNDNKTVSMLDPQPFYRAYGTLEYKLERVLNMLINRDYRHYWDENISSASQIAYLSNQSIDVYPSTITHEVCTLPWPISNRDFVVSSTLFRCPNQLSETFYMIRKSTEYYKESTTKNIRGFTIEAFILSKIDDFTTKYINIFYRNLREVKESSPTVGISQRLNKKRMKNLHQGIMTAMKQFTSGSVQNTDRTNGLYQTMQQRQNNKPVKMRTIINNQPVGMYSLKSFWEESEKFENPLKRLIFVSKCSRSMSSDHITTLGQLCAKKNKSLNVSGVLVLAQDIFYSVLEGAPSDVDTLMAIVQKDVRHFNVKIIANESDIKESERIFTYWSMKVVDESEQYFIRHLLTISQTVGDYGTISEESTIMEMIKQSDDKPSTPSFKPLVQIRGS</sequence>
<dbReference type="InterPro" id="IPR036305">
    <property type="entry name" value="RGS_sf"/>
</dbReference>
<dbReference type="SUPFAM" id="SSF55961">
    <property type="entry name" value="Bet v1-like"/>
    <property type="match status" value="1"/>
</dbReference>
<name>A0AAW2ZN86_9EUKA</name>
<comment type="caution">
    <text evidence="4">The sequence shown here is derived from an EMBL/GenBank/DDBJ whole genome shotgun (WGS) entry which is preliminary data.</text>
</comment>
<evidence type="ECO:0000259" key="1">
    <source>
        <dbReference type="PROSITE" id="PS50132"/>
    </source>
</evidence>
<dbReference type="InterPro" id="IPR007024">
    <property type="entry name" value="BLUF_domain"/>
</dbReference>
<dbReference type="Gene3D" id="3.30.530.20">
    <property type="match status" value="1"/>
</dbReference>
<evidence type="ECO:0000259" key="2">
    <source>
        <dbReference type="PROSITE" id="PS50848"/>
    </source>
</evidence>
<dbReference type="GO" id="GO:0009882">
    <property type="term" value="F:blue light photoreceptor activity"/>
    <property type="evidence" value="ECO:0007669"/>
    <property type="project" value="InterPro"/>
</dbReference>
<gene>
    <name evidence="4" type="ORF">AKO1_009658</name>
</gene>
<dbReference type="Gene3D" id="3.30.70.100">
    <property type="match status" value="1"/>
</dbReference>
<feature type="domain" description="START" evidence="2">
    <location>
        <begin position="212"/>
        <end position="358"/>
    </location>
</feature>
<keyword evidence="5" id="KW-1185">Reference proteome</keyword>
<dbReference type="GO" id="GO:0008289">
    <property type="term" value="F:lipid binding"/>
    <property type="evidence" value="ECO:0007669"/>
    <property type="project" value="InterPro"/>
</dbReference>
<dbReference type="GO" id="GO:0071949">
    <property type="term" value="F:FAD binding"/>
    <property type="evidence" value="ECO:0007669"/>
    <property type="project" value="InterPro"/>
</dbReference>
<dbReference type="Pfam" id="PF01852">
    <property type="entry name" value="START"/>
    <property type="match status" value="1"/>
</dbReference>
<dbReference type="Pfam" id="PF04940">
    <property type="entry name" value="BLUF"/>
    <property type="match status" value="1"/>
</dbReference>
<accession>A0AAW2ZN86</accession>
<dbReference type="PROSITE" id="PS50132">
    <property type="entry name" value="RGS"/>
    <property type="match status" value="1"/>
</dbReference>
<dbReference type="InterPro" id="IPR044926">
    <property type="entry name" value="RGS_subdomain_2"/>
</dbReference>
<dbReference type="InterPro" id="IPR036046">
    <property type="entry name" value="Acylphosphatase-like_dom_sf"/>
</dbReference>
<feature type="domain" description="BLUF" evidence="3">
    <location>
        <begin position="434"/>
        <end position="528"/>
    </location>
</feature>
<evidence type="ECO:0000313" key="4">
    <source>
        <dbReference type="EMBL" id="KAL0490722.1"/>
    </source>
</evidence>
<organism evidence="4 5">
    <name type="scientific">Acrasis kona</name>
    <dbReference type="NCBI Taxonomy" id="1008807"/>
    <lineage>
        <taxon>Eukaryota</taxon>
        <taxon>Discoba</taxon>
        <taxon>Heterolobosea</taxon>
        <taxon>Tetramitia</taxon>
        <taxon>Eutetramitia</taxon>
        <taxon>Acrasidae</taxon>
        <taxon>Acrasis</taxon>
    </lineage>
</organism>
<proteinExistence type="predicted"/>
<dbReference type="InterPro" id="IPR016137">
    <property type="entry name" value="RGS"/>
</dbReference>
<feature type="domain" description="RGS" evidence="1">
    <location>
        <begin position="16"/>
        <end position="121"/>
    </location>
</feature>
<dbReference type="Proteomes" id="UP001431209">
    <property type="component" value="Unassembled WGS sequence"/>
</dbReference>
<dbReference type="EMBL" id="JAOPGA020001709">
    <property type="protein sequence ID" value="KAL0490722.1"/>
    <property type="molecule type" value="Genomic_DNA"/>
</dbReference>
<dbReference type="SUPFAM" id="SSF54975">
    <property type="entry name" value="Acylphosphatase/BLUF domain-like"/>
    <property type="match status" value="1"/>
</dbReference>
<evidence type="ECO:0008006" key="6">
    <source>
        <dbReference type="Google" id="ProtNLM"/>
    </source>
</evidence>
<dbReference type="InterPro" id="IPR023393">
    <property type="entry name" value="START-like_dom_sf"/>
</dbReference>
<dbReference type="PROSITE" id="PS50925">
    <property type="entry name" value="BLUF"/>
    <property type="match status" value="1"/>
</dbReference>